<reference evidence="2" key="2">
    <citation type="journal article" date="2014" name="ISME J.">
        <title>Microbial stratification in low pH oxic and suboxic macroscopic growths along an acid mine drainage.</title>
        <authorList>
            <person name="Mendez-Garcia C."/>
            <person name="Mesa V."/>
            <person name="Sprenger R.R."/>
            <person name="Richter M."/>
            <person name="Diez M.S."/>
            <person name="Solano J."/>
            <person name="Bargiela R."/>
            <person name="Golyshina O.V."/>
            <person name="Manteca A."/>
            <person name="Ramos J.L."/>
            <person name="Gallego J.R."/>
            <person name="Llorente I."/>
            <person name="Martins Dos Santos V.A."/>
            <person name="Jensen O.N."/>
            <person name="Pelaez A.I."/>
            <person name="Sanchez J."/>
            <person name="Ferrer M."/>
        </authorList>
    </citation>
    <scope>NUCLEOTIDE SEQUENCE</scope>
</reference>
<organism evidence="2">
    <name type="scientific">mine drainage metagenome</name>
    <dbReference type="NCBI Taxonomy" id="410659"/>
    <lineage>
        <taxon>unclassified sequences</taxon>
        <taxon>metagenomes</taxon>
        <taxon>ecological metagenomes</taxon>
    </lineage>
</organism>
<dbReference type="EMBL" id="AUZY01005670">
    <property type="protein sequence ID" value="EQD57738.1"/>
    <property type="molecule type" value="Genomic_DNA"/>
</dbReference>
<dbReference type="Pfam" id="PF01610">
    <property type="entry name" value="DDE_Tnp_ISL3"/>
    <property type="match status" value="1"/>
</dbReference>
<reference evidence="2" key="1">
    <citation type="submission" date="2013-08" db="EMBL/GenBank/DDBJ databases">
        <authorList>
            <person name="Mendez C."/>
            <person name="Richter M."/>
            <person name="Ferrer M."/>
            <person name="Sanchez J."/>
        </authorList>
    </citation>
    <scope>NUCLEOTIDE SEQUENCE</scope>
</reference>
<evidence type="ECO:0000313" key="2">
    <source>
        <dbReference type="EMBL" id="EQD57738.1"/>
    </source>
</evidence>
<feature type="domain" description="Transposase IS204/IS1001/IS1096/IS1165 DDE" evidence="1">
    <location>
        <begin position="53"/>
        <end position="94"/>
    </location>
</feature>
<feature type="non-terminal residue" evidence="2">
    <location>
        <position position="99"/>
    </location>
</feature>
<dbReference type="InterPro" id="IPR002560">
    <property type="entry name" value="Transposase_DDE"/>
</dbReference>
<evidence type="ECO:0000259" key="1">
    <source>
        <dbReference type="Pfam" id="PF01610"/>
    </source>
</evidence>
<protein>
    <submittedName>
        <fullName evidence="2">Transposase IS204/IS1001/IS1096/IS1165 family protein</fullName>
    </submittedName>
</protein>
<accession>T1AMN3</accession>
<sequence length="99" mass="11241">FEAYAIQVLQAVRSKVQAQELTALSWDQVDRVMERAVTRDVARRSLEGLRHAGLDEKSFGKGHDYVSVLHDLEGRRVLEVVPERTREATDTLWAAIPEP</sequence>
<name>T1AMN3_9ZZZZ</name>
<dbReference type="AlphaFoldDB" id="T1AMN3"/>
<gene>
    <name evidence="2" type="ORF">B1B_08661</name>
</gene>
<proteinExistence type="predicted"/>
<comment type="caution">
    <text evidence="2">The sequence shown here is derived from an EMBL/GenBank/DDBJ whole genome shotgun (WGS) entry which is preliminary data.</text>
</comment>
<feature type="non-terminal residue" evidence="2">
    <location>
        <position position="1"/>
    </location>
</feature>